<comment type="caution">
    <text evidence="8">The sequence shown here is derived from an EMBL/GenBank/DDBJ whole genome shotgun (WGS) entry which is preliminary data.</text>
</comment>
<feature type="binding site" evidence="5">
    <location>
        <begin position="180"/>
        <end position="183"/>
    </location>
    <ligand>
        <name>substrate</name>
    </ligand>
</feature>
<dbReference type="PANTHER" id="PTHR18895:SF74">
    <property type="entry name" value="MTRF1L RELEASE FACTOR GLUTAMINE METHYLTRANSFERASE"/>
    <property type="match status" value="1"/>
</dbReference>
<dbReference type="CDD" id="cd02440">
    <property type="entry name" value="AdoMet_MTases"/>
    <property type="match status" value="1"/>
</dbReference>
<dbReference type="Gene3D" id="1.10.8.10">
    <property type="entry name" value="DNA helicase RuvA subunit, C-terminal domain"/>
    <property type="match status" value="1"/>
</dbReference>
<evidence type="ECO:0000313" key="8">
    <source>
        <dbReference type="EMBL" id="TQD41728.1"/>
    </source>
</evidence>
<comment type="catalytic activity">
    <reaction evidence="4 5">
        <text>L-glutaminyl-[peptide chain release factor] + S-adenosyl-L-methionine = N(5)-methyl-L-glutaminyl-[peptide chain release factor] + S-adenosyl-L-homocysteine + H(+)</text>
        <dbReference type="Rhea" id="RHEA:42896"/>
        <dbReference type="Rhea" id="RHEA-COMP:10271"/>
        <dbReference type="Rhea" id="RHEA-COMP:10272"/>
        <dbReference type="ChEBI" id="CHEBI:15378"/>
        <dbReference type="ChEBI" id="CHEBI:30011"/>
        <dbReference type="ChEBI" id="CHEBI:57856"/>
        <dbReference type="ChEBI" id="CHEBI:59789"/>
        <dbReference type="ChEBI" id="CHEBI:61891"/>
        <dbReference type="EC" id="2.1.1.297"/>
    </reaction>
</comment>
<dbReference type="GO" id="GO:0003676">
    <property type="term" value="F:nucleic acid binding"/>
    <property type="evidence" value="ECO:0007669"/>
    <property type="project" value="InterPro"/>
</dbReference>
<feature type="binding site" evidence="5">
    <location>
        <position position="180"/>
    </location>
    <ligand>
        <name>S-adenosyl-L-methionine</name>
        <dbReference type="ChEBI" id="CHEBI:59789"/>
    </ligand>
</feature>
<reference evidence="8 9" key="1">
    <citation type="submission" date="2019-06" db="EMBL/GenBank/DDBJ databases">
        <title>Lysobacter alkalisoli sp. nov. isolated from saline soil.</title>
        <authorList>
            <person name="Sun J.-Q."/>
            <person name="Xu L."/>
        </authorList>
    </citation>
    <scope>NUCLEOTIDE SEQUENCE [LARGE SCALE GENOMIC DNA]</scope>
    <source>
        <strain evidence="8 9">JCM 31130</strain>
    </source>
</reference>
<proteinExistence type="inferred from homology"/>
<protein>
    <recommendedName>
        <fullName evidence="5">Release factor glutamine methyltransferase</fullName>
        <shortName evidence="5">RF MTase</shortName>
        <ecNumber evidence="5">2.1.1.297</ecNumber>
    </recommendedName>
    <alternativeName>
        <fullName evidence="5">N5-glutamine methyltransferase PrmC</fullName>
    </alternativeName>
    <alternativeName>
        <fullName evidence="5">Protein-(glutamine-N5) MTase PrmC</fullName>
    </alternativeName>
    <alternativeName>
        <fullName evidence="5">Protein-glutamine N-methyltransferase PrmC</fullName>
    </alternativeName>
</protein>
<dbReference type="InterPro" id="IPR002052">
    <property type="entry name" value="DNA_methylase_N6_adenine_CS"/>
</dbReference>
<evidence type="ECO:0000256" key="2">
    <source>
        <dbReference type="ARBA" id="ARBA00022679"/>
    </source>
</evidence>
<dbReference type="InterPro" id="IPR029063">
    <property type="entry name" value="SAM-dependent_MTases_sf"/>
</dbReference>
<dbReference type="InterPro" id="IPR040758">
    <property type="entry name" value="PrmC_N"/>
</dbReference>
<dbReference type="InterPro" id="IPR019874">
    <property type="entry name" value="RF_methyltr_PrmC"/>
</dbReference>
<sequence length="278" mass="30019">MPRLDVLLREARADTGPGDAEALAAHVLDRPVSWLYAHGDEELDPATRARFEHLLARRRAGEPVAYLTGQRGFWRFDVRVTPDTLIPRPETELLVELALNRLPYDAHTDALDLGTGSGVVALAVAIERPRARVDAVDASAAALDVARANAEALDVARIAFHEGDWFAPVAGRRFDVVASNPPYIAERDPHLAEGDLRHEPVSALASGPDGLAAIRTIAAAAPGHLKPGGWLLVEHGWDQGEAVRALFEAAGLLEVFTEQDLEHRDRVTLGRNPGPGPD</sequence>
<keyword evidence="9" id="KW-1185">Reference proteome</keyword>
<evidence type="ECO:0000256" key="4">
    <source>
        <dbReference type="ARBA" id="ARBA00048391"/>
    </source>
</evidence>
<dbReference type="Pfam" id="PF17827">
    <property type="entry name" value="PrmC_N"/>
    <property type="match status" value="1"/>
</dbReference>
<feature type="binding site" evidence="5">
    <location>
        <position position="137"/>
    </location>
    <ligand>
        <name>S-adenosyl-L-methionine</name>
        <dbReference type="ChEBI" id="CHEBI:59789"/>
    </ligand>
</feature>
<feature type="binding site" evidence="5">
    <location>
        <position position="165"/>
    </location>
    <ligand>
        <name>S-adenosyl-L-methionine</name>
        <dbReference type="ChEBI" id="CHEBI:59789"/>
    </ligand>
</feature>
<dbReference type="NCBIfam" id="TIGR03534">
    <property type="entry name" value="RF_mod_PrmC"/>
    <property type="match status" value="1"/>
</dbReference>
<accession>A0A508A1F9</accession>
<evidence type="ECO:0000259" key="6">
    <source>
        <dbReference type="Pfam" id="PF05175"/>
    </source>
</evidence>
<dbReference type="Proteomes" id="UP000318212">
    <property type="component" value="Unassembled WGS sequence"/>
</dbReference>
<dbReference type="FunFam" id="3.40.50.150:FF:000053">
    <property type="entry name" value="Release factor glutamine methyltransferase"/>
    <property type="match status" value="1"/>
</dbReference>
<dbReference type="NCBIfam" id="TIGR00536">
    <property type="entry name" value="hemK_fam"/>
    <property type="match status" value="1"/>
</dbReference>
<dbReference type="AlphaFoldDB" id="A0A508A1F9"/>
<dbReference type="InterPro" id="IPR050320">
    <property type="entry name" value="N5-glutamine_MTase"/>
</dbReference>
<dbReference type="EMBL" id="VICE01000116">
    <property type="protein sequence ID" value="TQD41728.1"/>
    <property type="molecule type" value="Genomic_DNA"/>
</dbReference>
<keyword evidence="1 5" id="KW-0489">Methyltransferase</keyword>
<dbReference type="OrthoDB" id="9800643at2"/>
<evidence type="ECO:0000313" key="9">
    <source>
        <dbReference type="Proteomes" id="UP000318212"/>
    </source>
</evidence>
<comment type="function">
    <text evidence="5">Methylates the class 1 translation termination release factors RF1/PrfA and RF2/PrfB on the glutamine residue of the universally conserved GGQ motif.</text>
</comment>
<dbReference type="GO" id="GO:0032259">
    <property type="term" value="P:methylation"/>
    <property type="evidence" value="ECO:0007669"/>
    <property type="project" value="UniProtKB-KW"/>
</dbReference>
<keyword evidence="3 5" id="KW-0949">S-adenosyl-L-methionine</keyword>
<comment type="similarity">
    <text evidence="5">Belongs to the protein N5-glutamine methyltransferase family. PrmC subfamily.</text>
</comment>
<organism evidence="8 9">
    <name type="scientific">Marilutibacter aestuarii</name>
    <dbReference type="NCBI Taxonomy" id="1706195"/>
    <lineage>
        <taxon>Bacteria</taxon>
        <taxon>Pseudomonadati</taxon>
        <taxon>Pseudomonadota</taxon>
        <taxon>Gammaproteobacteria</taxon>
        <taxon>Lysobacterales</taxon>
        <taxon>Lysobacteraceae</taxon>
        <taxon>Marilutibacter</taxon>
    </lineage>
</organism>
<dbReference type="GO" id="GO:0102559">
    <property type="term" value="F:peptide chain release factor N(5)-glutamine methyltransferase activity"/>
    <property type="evidence" value="ECO:0007669"/>
    <property type="project" value="UniProtKB-EC"/>
</dbReference>
<dbReference type="RefSeq" id="WP_141519144.1">
    <property type="nucleotide sequence ID" value="NZ_VICE01000116.1"/>
</dbReference>
<feature type="domain" description="Methyltransferase small" evidence="6">
    <location>
        <begin position="97"/>
        <end position="188"/>
    </location>
</feature>
<dbReference type="EC" id="2.1.1.297" evidence="5"/>
<evidence type="ECO:0000256" key="3">
    <source>
        <dbReference type="ARBA" id="ARBA00022691"/>
    </source>
</evidence>
<dbReference type="Pfam" id="PF05175">
    <property type="entry name" value="MTS"/>
    <property type="match status" value="1"/>
</dbReference>
<evidence type="ECO:0000259" key="7">
    <source>
        <dbReference type="Pfam" id="PF17827"/>
    </source>
</evidence>
<dbReference type="HAMAP" id="MF_02126">
    <property type="entry name" value="RF_methyltr_PrmC"/>
    <property type="match status" value="1"/>
</dbReference>
<dbReference type="PANTHER" id="PTHR18895">
    <property type="entry name" value="HEMK METHYLTRANSFERASE"/>
    <property type="match status" value="1"/>
</dbReference>
<evidence type="ECO:0000256" key="1">
    <source>
        <dbReference type="ARBA" id="ARBA00022603"/>
    </source>
</evidence>
<gene>
    <name evidence="5 8" type="primary">prmC</name>
    <name evidence="8" type="ORF">FKV25_12555</name>
</gene>
<keyword evidence="2 5" id="KW-0808">Transferase</keyword>
<evidence type="ECO:0000256" key="5">
    <source>
        <dbReference type="HAMAP-Rule" id="MF_02126"/>
    </source>
</evidence>
<dbReference type="InterPro" id="IPR007848">
    <property type="entry name" value="Small_mtfrase_dom"/>
</dbReference>
<name>A0A508A1F9_9GAMM</name>
<dbReference type="SUPFAM" id="SSF53335">
    <property type="entry name" value="S-adenosyl-L-methionine-dependent methyltransferases"/>
    <property type="match status" value="1"/>
</dbReference>
<dbReference type="Gene3D" id="3.40.50.150">
    <property type="entry name" value="Vaccinia Virus protein VP39"/>
    <property type="match status" value="1"/>
</dbReference>
<dbReference type="InterPro" id="IPR004556">
    <property type="entry name" value="HemK-like"/>
</dbReference>
<feature type="binding site" evidence="5">
    <location>
        <begin position="114"/>
        <end position="118"/>
    </location>
    <ligand>
        <name>S-adenosyl-L-methionine</name>
        <dbReference type="ChEBI" id="CHEBI:59789"/>
    </ligand>
</feature>
<feature type="domain" description="Release factor glutamine methyltransferase N-terminal" evidence="7">
    <location>
        <begin position="8"/>
        <end position="69"/>
    </location>
</feature>
<dbReference type="PROSITE" id="PS00092">
    <property type="entry name" value="N6_MTASE"/>
    <property type="match status" value="1"/>
</dbReference>